<evidence type="ECO:0000259" key="17">
    <source>
        <dbReference type="Pfam" id="PF10531"/>
    </source>
</evidence>
<dbReference type="Pfam" id="PF10531">
    <property type="entry name" value="SLBB"/>
    <property type="match status" value="1"/>
</dbReference>
<comment type="caution">
    <text evidence="19">The sequence shown here is derived from an EMBL/GenBank/DDBJ whole genome shotgun (WGS) entry which is preliminary data.</text>
</comment>
<feature type="domain" description="SLBB" evidence="18">
    <location>
        <begin position="182"/>
        <end position="256"/>
    </location>
</feature>
<feature type="signal peptide" evidence="15">
    <location>
        <begin position="1"/>
        <end position="21"/>
    </location>
</feature>
<accession>A0ABV6JLP7</accession>
<dbReference type="RefSeq" id="WP_377042316.1">
    <property type="nucleotide sequence ID" value="NZ_JBHLUN010000001.1"/>
</dbReference>
<proteinExistence type="inferred from homology"/>
<evidence type="ECO:0000259" key="18">
    <source>
        <dbReference type="Pfam" id="PF22461"/>
    </source>
</evidence>
<organism evidence="19 20">
    <name type="scientific">Roseomonas elaeocarpi</name>
    <dbReference type="NCBI Taxonomy" id="907779"/>
    <lineage>
        <taxon>Bacteria</taxon>
        <taxon>Pseudomonadati</taxon>
        <taxon>Pseudomonadota</taxon>
        <taxon>Alphaproteobacteria</taxon>
        <taxon>Acetobacterales</taxon>
        <taxon>Roseomonadaceae</taxon>
        <taxon>Roseomonas</taxon>
    </lineage>
</organism>
<keyword evidence="6" id="KW-0812">Transmembrane</keyword>
<evidence type="ECO:0000256" key="6">
    <source>
        <dbReference type="ARBA" id="ARBA00022692"/>
    </source>
</evidence>
<evidence type="ECO:0000256" key="1">
    <source>
        <dbReference type="ARBA" id="ARBA00004571"/>
    </source>
</evidence>
<feature type="domain" description="Polysaccharide export protein N-terminal" evidence="16">
    <location>
        <begin position="84"/>
        <end position="174"/>
    </location>
</feature>
<dbReference type="InterPro" id="IPR019554">
    <property type="entry name" value="Soluble_ligand-bd"/>
</dbReference>
<keyword evidence="8" id="KW-0625">Polysaccharide transport</keyword>
<keyword evidence="5" id="KW-0762">Sugar transport</keyword>
<evidence type="ECO:0000313" key="20">
    <source>
        <dbReference type="Proteomes" id="UP001589865"/>
    </source>
</evidence>
<keyword evidence="9" id="KW-0406">Ion transport</keyword>
<dbReference type="InterPro" id="IPR054765">
    <property type="entry name" value="SLBB_dom"/>
</dbReference>
<keyword evidence="11" id="KW-0472">Membrane</keyword>
<feature type="chain" id="PRO_5046240743" evidence="15">
    <location>
        <begin position="22"/>
        <end position="397"/>
    </location>
</feature>
<keyword evidence="10" id="KW-0626">Porin</keyword>
<keyword evidence="7 15" id="KW-0732">Signal</keyword>
<dbReference type="PANTHER" id="PTHR33619:SF3">
    <property type="entry name" value="POLYSACCHARIDE EXPORT PROTEIN GFCE-RELATED"/>
    <property type="match status" value="1"/>
</dbReference>
<dbReference type="Gene3D" id="3.30.1950.10">
    <property type="entry name" value="wza like domain"/>
    <property type="match status" value="1"/>
</dbReference>
<evidence type="ECO:0000313" key="19">
    <source>
        <dbReference type="EMBL" id="MFC0406641.1"/>
    </source>
</evidence>
<dbReference type="Pfam" id="PF02563">
    <property type="entry name" value="Poly_export"/>
    <property type="match status" value="1"/>
</dbReference>
<feature type="domain" description="Soluble ligand binding" evidence="17">
    <location>
        <begin position="288"/>
        <end position="319"/>
    </location>
</feature>
<keyword evidence="3" id="KW-0813">Transport</keyword>
<evidence type="ECO:0000256" key="7">
    <source>
        <dbReference type="ARBA" id="ARBA00022729"/>
    </source>
</evidence>
<dbReference type="InterPro" id="IPR049712">
    <property type="entry name" value="Poly_export"/>
</dbReference>
<evidence type="ECO:0000256" key="15">
    <source>
        <dbReference type="SAM" id="SignalP"/>
    </source>
</evidence>
<evidence type="ECO:0000256" key="11">
    <source>
        <dbReference type="ARBA" id="ARBA00023136"/>
    </source>
</evidence>
<name>A0ABV6JLP7_9PROT</name>
<evidence type="ECO:0000256" key="14">
    <source>
        <dbReference type="ARBA" id="ARBA00023288"/>
    </source>
</evidence>
<keyword evidence="20" id="KW-1185">Reference proteome</keyword>
<gene>
    <name evidence="19" type="ORF">ACFFGY_00175</name>
</gene>
<keyword evidence="14" id="KW-0449">Lipoprotein</keyword>
<dbReference type="Gene3D" id="3.10.560.10">
    <property type="entry name" value="Outer membrane lipoprotein wza domain like"/>
    <property type="match status" value="2"/>
</dbReference>
<evidence type="ECO:0000256" key="13">
    <source>
        <dbReference type="ARBA" id="ARBA00023237"/>
    </source>
</evidence>
<dbReference type="Proteomes" id="UP001589865">
    <property type="component" value="Unassembled WGS sequence"/>
</dbReference>
<comment type="similarity">
    <text evidence="2">Belongs to the BexD/CtrA/VexA family.</text>
</comment>
<dbReference type="PROSITE" id="PS51257">
    <property type="entry name" value="PROKAR_LIPOPROTEIN"/>
    <property type="match status" value="1"/>
</dbReference>
<reference evidence="19 20" key="1">
    <citation type="submission" date="2024-09" db="EMBL/GenBank/DDBJ databases">
        <authorList>
            <person name="Sun Q."/>
            <person name="Mori K."/>
        </authorList>
    </citation>
    <scope>NUCLEOTIDE SEQUENCE [LARGE SCALE GENOMIC DNA]</scope>
    <source>
        <strain evidence="19 20">TBRC 5777</strain>
    </source>
</reference>
<evidence type="ECO:0000256" key="4">
    <source>
        <dbReference type="ARBA" id="ARBA00022452"/>
    </source>
</evidence>
<dbReference type="InterPro" id="IPR003715">
    <property type="entry name" value="Poly_export_N"/>
</dbReference>
<evidence type="ECO:0000259" key="16">
    <source>
        <dbReference type="Pfam" id="PF02563"/>
    </source>
</evidence>
<protein>
    <submittedName>
        <fullName evidence="19">Polysaccharide biosynthesis/export family protein</fullName>
    </submittedName>
</protein>
<evidence type="ECO:0000256" key="9">
    <source>
        <dbReference type="ARBA" id="ARBA00023065"/>
    </source>
</evidence>
<dbReference type="EMBL" id="JBHLUN010000001">
    <property type="protein sequence ID" value="MFC0406641.1"/>
    <property type="molecule type" value="Genomic_DNA"/>
</dbReference>
<evidence type="ECO:0000256" key="12">
    <source>
        <dbReference type="ARBA" id="ARBA00023139"/>
    </source>
</evidence>
<dbReference type="PANTHER" id="PTHR33619">
    <property type="entry name" value="POLYSACCHARIDE EXPORT PROTEIN GFCE-RELATED"/>
    <property type="match status" value="1"/>
</dbReference>
<keyword evidence="4" id="KW-1134">Transmembrane beta strand</keyword>
<sequence>MKALHALSILSVLALTGCAQSGPFLPTSGPDRASVLGNAALATGPTETTASLPYVLVPLTQPLVSLLQTKDQPPSFDQSAAEQPVSETLIGIGDTVVVTIFESGAGGLFIPPDAGSRSGNFVTLPGQQVDRQGNISIPYGGTIRAQGRTTIQVQRAIEARLANRALEPQVVVTLTDRQSSTVSVLGEVNKAERLPLDAGGERLLSAIARAGGPKYPSYESMVTVQRRGRVVHALLGEIAQNPSQNIALRPGDVVYISREPRYFTTLGAMGQTNSVEQINRRFPFDSVNLSMVDAVARAGGLTDDRANPRAVFLYRFEKRETLQAAGLAVPPNAPEDVPTVYLVDFLNPSVFFMASKFPIRDGDLIYTSNAPATELSKFLSLLSPGTGSIASVRSGLF</sequence>
<evidence type="ECO:0000256" key="10">
    <source>
        <dbReference type="ARBA" id="ARBA00023114"/>
    </source>
</evidence>
<evidence type="ECO:0000256" key="5">
    <source>
        <dbReference type="ARBA" id="ARBA00022597"/>
    </source>
</evidence>
<evidence type="ECO:0000256" key="2">
    <source>
        <dbReference type="ARBA" id="ARBA00009450"/>
    </source>
</evidence>
<comment type="subcellular location">
    <subcellularLocation>
        <location evidence="1">Cell outer membrane</location>
        <topology evidence="1">Multi-pass membrane protein</topology>
    </subcellularLocation>
</comment>
<evidence type="ECO:0000256" key="8">
    <source>
        <dbReference type="ARBA" id="ARBA00023047"/>
    </source>
</evidence>
<keyword evidence="13" id="KW-0998">Cell outer membrane</keyword>
<keyword evidence="12" id="KW-0564">Palmitate</keyword>
<evidence type="ECO:0000256" key="3">
    <source>
        <dbReference type="ARBA" id="ARBA00022448"/>
    </source>
</evidence>
<dbReference type="Pfam" id="PF22461">
    <property type="entry name" value="SLBB_2"/>
    <property type="match status" value="1"/>
</dbReference>